<accession>A0ACB0J4B2</accession>
<evidence type="ECO:0000313" key="2">
    <source>
        <dbReference type="Proteomes" id="UP001177021"/>
    </source>
</evidence>
<dbReference type="EMBL" id="CASHSV030000024">
    <property type="protein sequence ID" value="CAJ2639307.1"/>
    <property type="molecule type" value="Genomic_DNA"/>
</dbReference>
<name>A0ACB0J4B2_TRIPR</name>
<reference evidence="1" key="1">
    <citation type="submission" date="2023-10" db="EMBL/GenBank/DDBJ databases">
        <authorList>
            <person name="Rodriguez Cubillos JULIANA M."/>
            <person name="De Vega J."/>
        </authorList>
    </citation>
    <scope>NUCLEOTIDE SEQUENCE</scope>
</reference>
<protein>
    <submittedName>
        <fullName evidence="1">Uncharacterized protein</fullName>
    </submittedName>
</protein>
<evidence type="ECO:0000313" key="1">
    <source>
        <dbReference type="EMBL" id="CAJ2639307.1"/>
    </source>
</evidence>
<gene>
    <name evidence="1" type="ORF">MILVUS5_LOCUS9357</name>
</gene>
<sequence length="111" mass="12848">MLKMLDRCHKLQSLTIQICNHHYELYDGERWKDPPNVPDCLSSQLRICCLTGYEGGKVQLPFAKYILQNSKVLNTMTIKCSNIVDMNAKQKMLMELTSFKRGSETCKLLFD</sequence>
<keyword evidence="2" id="KW-1185">Reference proteome</keyword>
<organism evidence="1 2">
    <name type="scientific">Trifolium pratense</name>
    <name type="common">Red clover</name>
    <dbReference type="NCBI Taxonomy" id="57577"/>
    <lineage>
        <taxon>Eukaryota</taxon>
        <taxon>Viridiplantae</taxon>
        <taxon>Streptophyta</taxon>
        <taxon>Embryophyta</taxon>
        <taxon>Tracheophyta</taxon>
        <taxon>Spermatophyta</taxon>
        <taxon>Magnoliopsida</taxon>
        <taxon>eudicotyledons</taxon>
        <taxon>Gunneridae</taxon>
        <taxon>Pentapetalae</taxon>
        <taxon>rosids</taxon>
        <taxon>fabids</taxon>
        <taxon>Fabales</taxon>
        <taxon>Fabaceae</taxon>
        <taxon>Papilionoideae</taxon>
        <taxon>50 kb inversion clade</taxon>
        <taxon>NPAAA clade</taxon>
        <taxon>Hologalegina</taxon>
        <taxon>IRL clade</taxon>
        <taxon>Trifolieae</taxon>
        <taxon>Trifolium</taxon>
    </lineage>
</organism>
<comment type="caution">
    <text evidence="1">The sequence shown here is derived from an EMBL/GenBank/DDBJ whole genome shotgun (WGS) entry which is preliminary data.</text>
</comment>
<dbReference type="Proteomes" id="UP001177021">
    <property type="component" value="Unassembled WGS sequence"/>
</dbReference>
<proteinExistence type="predicted"/>